<dbReference type="EMBL" id="JAZGQK010000003">
    <property type="protein sequence ID" value="MEE6257749.1"/>
    <property type="molecule type" value="Genomic_DNA"/>
</dbReference>
<keyword evidence="2" id="KW-0560">Oxidoreductase</keyword>
<comment type="similarity">
    <text evidence="1">Belongs to the HIBADH-related family.</text>
</comment>
<keyword evidence="6" id="KW-1185">Reference proteome</keyword>
<dbReference type="PIRSF" id="PIRSF000103">
    <property type="entry name" value="HIBADH"/>
    <property type="match status" value="1"/>
</dbReference>
<gene>
    <name evidence="5" type="ORF">V1633_04490</name>
</gene>
<dbReference type="Pfam" id="PF21761">
    <property type="entry name" value="RedAm-like_C"/>
    <property type="match status" value="1"/>
</dbReference>
<dbReference type="InterPro" id="IPR006115">
    <property type="entry name" value="6PGDH_NADP-bd"/>
</dbReference>
<organism evidence="5 6">
    <name type="scientific">Plantactinospora sonchi</name>
    <dbReference type="NCBI Taxonomy" id="1544735"/>
    <lineage>
        <taxon>Bacteria</taxon>
        <taxon>Bacillati</taxon>
        <taxon>Actinomycetota</taxon>
        <taxon>Actinomycetes</taxon>
        <taxon>Micromonosporales</taxon>
        <taxon>Micromonosporaceae</taxon>
        <taxon>Plantactinospora</taxon>
    </lineage>
</organism>
<dbReference type="SUPFAM" id="SSF51735">
    <property type="entry name" value="NAD(P)-binding Rossmann-fold domains"/>
    <property type="match status" value="1"/>
</dbReference>
<evidence type="ECO:0000313" key="6">
    <source>
        <dbReference type="Proteomes" id="UP001332243"/>
    </source>
</evidence>
<sequence>MTVQSIDGPARPVTVLGLGRMGTALAGALLAAGHPTTVWNRDPARVAAPVARGAVAADTVGDAILASPLVLVTVTDYRAVHEVLGASAASLTGRTVVNLATGTPEEVRAVAERVAAAGADYLDGAMMALPQTVATPEAFFLYSGSRHAFDAHRTTLDVLATSHFLDRDPAVAELWDLALLGSGYAVLAGFLHSLALLHTAQVPPTAFVPLVTRWLHGMLAFMPELAEEVEFRSYGAGVSPVALNRVAVGNLVRTSTLRGVDAEVHAPLRALLDRRTADGHGTDSFASLFELLKPVRSG</sequence>
<dbReference type="PANTHER" id="PTHR43580">
    <property type="entry name" value="OXIDOREDUCTASE GLYR1-RELATED"/>
    <property type="match status" value="1"/>
</dbReference>
<dbReference type="InterPro" id="IPR051265">
    <property type="entry name" value="HIBADH-related_NP60_sf"/>
</dbReference>
<dbReference type="Gene3D" id="3.40.50.720">
    <property type="entry name" value="NAD(P)-binding Rossmann-like Domain"/>
    <property type="match status" value="1"/>
</dbReference>
<comment type="caution">
    <text evidence="5">The sequence shown here is derived from an EMBL/GenBank/DDBJ whole genome shotgun (WGS) entry which is preliminary data.</text>
</comment>
<evidence type="ECO:0000259" key="4">
    <source>
        <dbReference type="Pfam" id="PF21761"/>
    </source>
</evidence>
<evidence type="ECO:0000256" key="2">
    <source>
        <dbReference type="ARBA" id="ARBA00023002"/>
    </source>
</evidence>
<evidence type="ECO:0000313" key="5">
    <source>
        <dbReference type="EMBL" id="MEE6257749.1"/>
    </source>
</evidence>
<protein>
    <submittedName>
        <fullName evidence="5">NAD(P)-binding domain-containing protein</fullName>
    </submittedName>
</protein>
<dbReference type="PANTHER" id="PTHR43580:SF2">
    <property type="entry name" value="CYTOKINE-LIKE NUCLEAR FACTOR N-PAC"/>
    <property type="match status" value="1"/>
</dbReference>
<evidence type="ECO:0000256" key="1">
    <source>
        <dbReference type="ARBA" id="ARBA00009080"/>
    </source>
</evidence>
<dbReference type="InterPro" id="IPR048666">
    <property type="entry name" value="RedAm-like_C"/>
</dbReference>
<evidence type="ECO:0000259" key="3">
    <source>
        <dbReference type="Pfam" id="PF03446"/>
    </source>
</evidence>
<accession>A0ABU7RMS4</accession>
<feature type="domain" description="NADPH-dependent reductive aminase-like C-terminal" evidence="4">
    <location>
        <begin position="168"/>
        <end position="293"/>
    </location>
</feature>
<dbReference type="InterPro" id="IPR036291">
    <property type="entry name" value="NAD(P)-bd_dom_sf"/>
</dbReference>
<dbReference type="InterPro" id="IPR013328">
    <property type="entry name" value="6PGD_dom2"/>
</dbReference>
<proteinExistence type="inferred from homology"/>
<dbReference type="InterPro" id="IPR015815">
    <property type="entry name" value="HIBADH-related"/>
</dbReference>
<reference evidence="5 6" key="1">
    <citation type="submission" date="2024-01" db="EMBL/GenBank/DDBJ databases">
        <title>Genome insights into Plantactinospora sonchi sp. nov.</title>
        <authorList>
            <person name="Wang L."/>
        </authorList>
    </citation>
    <scope>NUCLEOTIDE SEQUENCE [LARGE SCALE GENOMIC DNA]</scope>
    <source>
        <strain evidence="5 6">NEAU-QY2</strain>
    </source>
</reference>
<dbReference type="Proteomes" id="UP001332243">
    <property type="component" value="Unassembled WGS sequence"/>
</dbReference>
<feature type="domain" description="6-phosphogluconate dehydrogenase NADP-binding" evidence="3">
    <location>
        <begin position="13"/>
        <end position="161"/>
    </location>
</feature>
<dbReference type="Gene3D" id="1.10.1040.10">
    <property type="entry name" value="N-(1-d-carboxylethyl)-l-norvaline Dehydrogenase, domain 2"/>
    <property type="match status" value="1"/>
</dbReference>
<dbReference type="Pfam" id="PF03446">
    <property type="entry name" value="NAD_binding_2"/>
    <property type="match status" value="1"/>
</dbReference>
<name>A0ABU7RMS4_9ACTN</name>
<dbReference type="RefSeq" id="WP_331212864.1">
    <property type="nucleotide sequence ID" value="NZ_JAZGQK010000003.1"/>
</dbReference>